<dbReference type="EMBL" id="CAJVQC010054082">
    <property type="protein sequence ID" value="CAG8793767.1"/>
    <property type="molecule type" value="Genomic_DNA"/>
</dbReference>
<feature type="non-terminal residue" evidence="1">
    <location>
        <position position="1"/>
    </location>
</feature>
<protein>
    <submittedName>
        <fullName evidence="1">4915_t:CDS:1</fullName>
    </submittedName>
</protein>
<keyword evidence="2" id="KW-1185">Reference proteome</keyword>
<feature type="non-terminal residue" evidence="1">
    <location>
        <position position="284"/>
    </location>
</feature>
<name>A0ACA9RHN6_9GLOM</name>
<dbReference type="Proteomes" id="UP000789920">
    <property type="component" value="Unassembled WGS sequence"/>
</dbReference>
<reference evidence="1" key="1">
    <citation type="submission" date="2021-06" db="EMBL/GenBank/DDBJ databases">
        <authorList>
            <person name="Kallberg Y."/>
            <person name="Tangrot J."/>
            <person name="Rosling A."/>
        </authorList>
    </citation>
    <scope>NUCLEOTIDE SEQUENCE</scope>
    <source>
        <strain evidence="1">MA461A</strain>
    </source>
</reference>
<sequence length="284" mass="31782">KKKKDEKGFGTRAYGFAFGSRMLKFLFGFATINIIIPGAIIANSFITAKYLLYAIGGGNGGQFRHYGEDFGSYFDKDFLVLRFLAIFILAITTAYHILAIKKKYESYAVCIDQILVLFKYVSLFALAIIGLCKTNDKDFSDTYRDNWHKAFNNTLSPNVSYTRTVSEYIGSYGSAMIQILYSYEGWDHLKYSSEELRVESPFRKYSALVNVCITMVLSNPKISNESIAIDYGIKLFGEAGRKFVSSLIAISAFKQATFPQSYFSVSTPTSSPTTPSSTTSIQTL</sequence>
<evidence type="ECO:0000313" key="1">
    <source>
        <dbReference type="EMBL" id="CAG8793767.1"/>
    </source>
</evidence>
<evidence type="ECO:0000313" key="2">
    <source>
        <dbReference type="Proteomes" id="UP000789920"/>
    </source>
</evidence>
<accession>A0ACA9RHN6</accession>
<proteinExistence type="predicted"/>
<gene>
    <name evidence="1" type="ORF">RPERSI_LOCUS19626</name>
</gene>
<comment type="caution">
    <text evidence="1">The sequence shown here is derived from an EMBL/GenBank/DDBJ whole genome shotgun (WGS) entry which is preliminary data.</text>
</comment>
<organism evidence="1 2">
    <name type="scientific">Racocetra persica</name>
    <dbReference type="NCBI Taxonomy" id="160502"/>
    <lineage>
        <taxon>Eukaryota</taxon>
        <taxon>Fungi</taxon>
        <taxon>Fungi incertae sedis</taxon>
        <taxon>Mucoromycota</taxon>
        <taxon>Glomeromycotina</taxon>
        <taxon>Glomeromycetes</taxon>
        <taxon>Diversisporales</taxon>
        <taxon>Gigasporaceae</taxon>
        <taxon>Racocetra</taxon>
    </lineage>
</organism>